<sequence>MIVEGGDDSEFGSTESTDTPKESPVSIDSSEEVEVLGNDCEEAVTEDIAVEATEESVSTVPDAVSADADVSAEQPQVASVETAAEESLEAEVIVPEPTEEVSEVPHSVEDSISQTVEVDKVENSTPEAAAEVVEEVQTSDCHADVVVLEGVKGESAVPESTETPVESVEVSEGSPAKIDTAVDSVEDIVESIPSQDVEVTIATVPESVPIEEAAATEMPLGESTETTTTVAAEMEAVAASIEVDTEPTVTEANEESATADQQEVTVEHPQIEPAEVVAEEISKTEVVVPESIVEVSEESPSQSVEACQVECAGDEFVPDDSVIEETVEKLEEEVLVATIQDATPALLSENEVEVAVDSLNSVEAAALLYLTTANCSGNNKHVTAVPDNSVIFSESANAEIPSDAAVDDIVSRDSVTNGPQVSQEDVSEQADDCPEIDDLNSEVIHVVRDQLNAETVDDCSVVMADPPAAVEETSPTASDMVHTPTDDTEMAEAFSQSEIAAAESDDLSSEVAIGATVESDGIKVEAVDKVENAQDVSSVGDILPKLTVDVSDESCESIAVGDGQTTESTISDMNSGTVAISEAVPVTHTETEVVAAVESHVPQTDDRDAPVFVHSGISVETASNSAEPEVNDSQILSVAGCGETVDGIIECEQSFSAAEVVANKKCSNSAQVEPVSPHTVQSNDAASEIGSSAEAASKAEPTQFVETTNVNDDLKPGADDKDEPVGEAVPPATKTENDLVMSETSSNHCVDESTRDTEVATDADCPLQSVAELDPTYSVQVVIVSPLAGQEVTTDEDAGVTFAEVIKEISLSNEPVLNVTNQSAVEDEPLQEPTKVPQDTVANDQPPTDVTPATGECPVVESLTVSHEETDSTTVMDKTSEIPSTEDTTPEIEDGKHSAVVDQTTLPSVTADIPSSCADPTPSNEAADNNEIVPSTEQPPHEKESVELLDTTPTAPDEPMSSTSCKESTGFVKPPSTEMATSSPDEPTVVSAPEETEAVECVVTHTVADDASSELPADTYQAEEFPAESAKQPNLEDTLSREVNEGGELPNVADESEPVVNVEPISSVSTAHETSEASLEVSNTVTTAGSCAVESVDHEVAIVAEAVSAEEPTSLKDTPASCQDNVDSLNNAVATSTVDTVEKALSEECPPVTNPDLPSVEGKESNVVMVEKQEVQHASSKEVLLTRSNDVQQRSEVNPVEVKVGATTVDQDISVTENHVAAVANKQQEKVVPTACTSKLYETDDGDGQESVASFTTADEGRDIKLHTDTVELGEDNPVPFPTPSRGSTDSAIGMGEAENDPSKVDPSTADVSETPIEGDLATATQTPDNSETPSIASKTSKRRRRRSSVWKRLKGWFTG</sequence>
<proteinExistence type="predicted"/>
<feature type="region of interest" description="Disordered" evidence="1">
    <location>
        <begin position="1270"/>
        <end position="1360"/>
    </location>
</feature>
<feature type="compositionally biased region" description="Polar residues" evidence="1">
    <location>
        <begin position="872"/>
        <end position="887"/>
    </location>
</feature>
<protein>
    <submittedName>
        <fullName evidence="2">Uncharacterized protein</fullName>
    </submittedName>
</protein>
<feature type="compositionally biased region" description="Acidic residues" evidence="1">
    <location>
        <begin position="1"/>
        <end position="10"/>
    </location>
</feature>
<feature type="region of interest" description="Disordered" evidence="1">
    <location>
        <begin position="670"/>
        <end position="755"/>
    </location>
</feature>
<feature type="compositionally biased region" description="Polar residues" evidence="1">
    <location>
        <begin position="921"/>
        <end position="938"/>
    </location>
</feature>
<organism evidence="2 3">
    <name type="scientific">Dispira parvispora</name>
    <dbReference type="NCBI Taxonomy" id="1520584"/>
    <lineage>
        <taxon>Eukaryota</taxon>
        <taxon>Fungi</taxon>
        <taxon>Fungi incertae sedis</taxon>
        <taxon>Zoopagomycota</taxon>
        <taxon>Kickxellomycotina</taxon>
        <taxon>Dimargaritomycetes</taxon>
        <taxon>Dimargaritales</taxon>
        <taxon>Dimargaritaceae</taxon>
        <taxon>Dispira</taxon>
    </lineage>
</organism>
<feature type="region of interest" description="Disordered" evidence="1">
    <location>
        <begin position="824"/>
        <end position="1060"/>
    </location>
</feature>
<comment type="caution">
    <text evidence="2">The sequence shown here is derived from an EMBL/GenBank/DDBJ whole genome shotgun (WGS) entry which is preliminary data.</text>
</comment>
<name>A0A9W8E5D0_9FUNG</name>
<feature type="compositionally biased region" description="Low complexity" evidence="1">
    <location>
        <begin position="56"/>
        <end position="72"/>
    </location>
</feature>
<dbReference type="Proteomes" id="UP001150925">
    <property type="component" value="Unassembled WGS sequence"/>
</dbReference>
<feature type="compositionally biased region" description="Low complexity" evidence="1">
    <location>
        <begin position="685"/>
        <end position="700"/>
    </location>
</feature>
<evidence type="ECO:0000256" key="1">
    <source>
        <dbReference type="SAM" id="MobiDB-lite"/>
    </source>
</evidence>
<dbReference type="EMBL" id="JANBPY010001504">
    <property type="protein sequence ID" value="KAJ1959758.1"/>
    <property type="molecule type" value="Genomic_DNA"/>
</dbReference>
<evidence type="ECO:0000313" key="3">
    <source>
        <dbReference type="Proteomes" id="UP001150925"/>
    </source>
</evidence>
<gene>
    <name evidence="2" type="ORF">IWQ62_004489</name>
</gene>
<feature type="compositionally biased region" description="Low complexity" evidence="1">
    <location>
        <begin position="157"/>
        <end position="174"/>
    </location>
</feature>
<feature type="region of interest" description="Disordered" evidence="1">
    <location>
        <begin position="154"/>
        <end position="174"/>
    </location>
</feature>
<feature type="region of interest" description="Disordered" evidence="1">
    <location>
        <begin position="50"/>
        <end position="75"/>
    </location>
</feature>
<dbReference type="OrthoDB" id="10681624at2759"/>
<feature type="compositionally biased region" description="Basic residues" evidence="1">
    <location>
        <begin position="1340"/>
        <end position="1360"/>
    </location>
</feature>
<feature type="region of interest" description="Disordered" evidence="1">
    <location>
        <begin position="1"/>
        <end position="36"/>
    </location>
</feature>
<keyword evidence="3" id="KW-1185">Reference proteome</keyword>
<evidence type="ECO:0000313" key="2">
    <source>
        <dbReference type="EMBL" id="KAJ1959758.1"/>
    </source>
</evidence>
<reference evidence="2" key="1">
    <citation type="submission" date="2022-07" db="EMBL/GenBank/DDBJ databases">
        <title>Phylogenomic reconstructions and comparative analyses of Kickxellomycotina fungi.</title>
        <authorList>
            <person name="Reynolds N.K."/>
            <person name="Stajich J.E."/>
            <person name="Barry K."/>
            <person name="Grigoriev I.V."/>
            <person name="Crous P."/>
            <person name="Smith M.E."/>
        </authorList>
    </citation>
    <scope>NUCLEOTIDE SEQUENCE</scope>
    <source>
        <strain evidence="2">RSA 1196</strain>
    </source>
</reference>
<accession>A0A9W8E5D0</accession>
<feature type="compositionally biased region" description="Polar residues" evidence="1">
    <location>
        <begin position="1323"/>
        <end position="1337"/>
    </location>
</feature>